<feature type="region of interest" description="Disordered" evidence="1">
    <location>
        <begin position="230"/>
        <end position="250"/>
    </location>
</feature>
<dbReference type="Proteomes" id="UP001492380">
    <property type="component" value="Unassembled WGS sequence"/>
</dbReference>
<comment type="caution">
    <text evidence="2">The sequence shown here is derived from an EMBL/GenBank/DDBJ whole genome shotgun (WGS) entry which is preliminary data.</text>
</comment>
<keyword evidence="3" id="KW-1185">Reference proteome</keyword>
<organism evidence="2 3">
    <name type="scientific">Phyllosticta capitalensis</name>
    <dbReference type="NCBI Taxonomy" id="121624"/>
    <lineage>
        <taxon>Eukaryota</taxon>
        <taxon>Fungi</taxon>
        <taxon>Dikarya</taxon>
        <taxon>Ascomycota</taxon>
        <taxon>Pezizomycotina</taxon>
        <taxon>Dothideomycetes</taxon>
        <taxon>Dothideomycetes incertae sedis</taxon>
        <taxon>Botryosphaeriales</taxon>
        <taxon>Phyllostictaceae</taxon>
        <taxon>Phyllosticta</taxon>
    </lineage>
</organism>
<sequence length="250" mass="27066">MLFSGGFQRLAAAPSVGFSRLQQRLVLLSDGGGEVSVMLGFILLVERRVGAWVVTPCRHRGQSRPWRMPLPLPSPPLPHTPTLSSAVVGQTGLAGWGLGKANPTLHAPEHATRISNSGLARACLCALDCSNQPLQPSQFIQSPGSQQRVTPDSPRTSCGCLFRVLQTEVERSGGSVSEGVDKVRSAGSARERAKVRRTNRTDFTLTHHPVCRHGSSPNCAPKKTRQSDLFPFRGGRQSQPYMYPLPGKQI</sequence>
<dbReference type="EMBL" id="JBBWRZ010000002">
    <property type="protein sequence ID" value="KAK8243672.1"/>
    <property type="molecule type" value="Genomic_DNA"/>
</dbReference>
<protein>
    <submittedName>
        <fullName evidence="2">Uncharacterized protein</fullName>
    </submittedName>
</protein>
<proteinExistence type="predicted"/>
<evidence type="ECO:0000313" key="3">
    <source>
        <dbReference type="Proteomes" id="UP001492380"/>
    </source>
</evidence>
<accession>A0ABR1YYA5</accession>
<reference evidence="2 3" key="1">
    <citation type="submission" date="2024-04" db="EMBL/GenBank/DDBJ databases">
        <title>Phyllosticta paracitricarpa is synonymous to the EU quarantine fungus P. citricarpa based on phylogenomic analyses.</title>
        <authorList>
            <consortium name="Lawrence Berkeley National Laboratory"/>
            <person name="Van Ingen-Buijs V.A."/>
            <person name="Van Westerhoven A.C."/>
            <person name="Haridas S."/>
            <person name="Skiadas P."/>
            <person name="Martin F."/>
            <person name="Groenewald J.Z."/>
            <person name="Crous P.W."/>
            <person name="Seidl M.F."/>
        </authorList>
    </citation>
    <scope>NUCLEOTIDE SEQUENCE [LARGE SCALE GENOMIC DNA]</scope>
    <source>
        <strain evidence="2 3">CBS 123374</strain>
    </source>
</reference>
<evidence type="ECO:0000256" key="1">
    <source>
        <dbReference type="SAM" id="MobiDB-lite"/>
    </source>
</evidence>
<gene>
    <name evidence="2" type="ORF">HDK90DRAFT_129983</name>
</gene>
<name>A0ABR1YYA5_9PEZI</name>
<evidence type="ECO:0000313" key="2">
    <source>
        <dbReference type="EMBL" id="KAK8243672.1"/>
    </source>
</evidence>